<organism evidence="1 2">
    <name type="scientific">Rhodobacter flavimaris</name>
    <dbReference type="NCBI Taxonomy" id="2907145"/>
    <lineage>
        <taxon>Bacteria</taxon>
        <taxon>Pseudomonadati</taxon>
        <taxon>Pseudomonadota</taxon>
        <taxon>Alphaproteobacteria</taxon>
        <taxon>Rhodobacterales</taxon>
        <taxon>Rhodobacter group</taxon>
        <taxon>Rhodobacter</taxon>
    </lineage>
</organism>
<dbReference type="RefSeq" id="WP_233675518.1">
    <property type="nucleotide sequence ID" value="NZ_JAJUOS010000002.1"/>
</dbReference>
<gene>
    <name evidence="1" type="ORF">LZA78_03260</name>
</gene>
<evidence type="ECO:0000313" key="2">
    <source>
        <dbReference type="Proteomes" id="UP001521181"/>
    </source>
</evidence>
<dbReference type="Proteomes" id="UP001521181">
    <property type="component" value="Unassembled WGS sequence"/>
</dbReference>
<proteinExistence type="predicted"/>
<dbReference type="EMBL" id="JAJUOS010000002">
    <property type="protein sequence ID" value="MCE5972501.1"/>
    <property type="molecule type" value="Genomic_DNA"/>
</dbReference>
<reference evidence="1 2" key="1">
    <citation type="submission" date="2021-12" db="EMBL/GenBank/DDBJ databases">
        <title>Sinirhodobacter sp. WL0062 is a bacterium isolated from seawater.</title>
        <authorList>
            <person name="Wang L."/>
            <person name="He W."/>
            <person name="Zhang D.-F."/>
        </authorList>
    </citation>
    <scope>NUCLEOTIDE SEQUENCE [LARGE SCALE GENOMIC DNA]</scope>
    <source>
        <strain evidence="1 2">WL0062</strain>
    </source>
</reference>
<evidence type="ECO:0000313" key="1">
    <source>
        <dbReference type="EMBL" id="MCE5972501.1"/>
    </source>
</evidence>
<comment type="caution">
    <text evidence="1">The sequence shown here is derived from an EMBL/GenBank/DDBJ whole genome shotgun (WGS) entry which is preliminary data.</text>
</comment>
<name>A0ABS8YUT3_9RHOB</name>
<accession>A0ABS8YUT3</accession>
<protein>
    <submittedName>
        <fullName evidence="1">Uncharacterized protein</fullName>
    </submittedName>
</protein>
<keyword evidence="2" id="KW-1185">Reference proteome</keyword>
<sequence>MGDSLSFAAARAFSRPRALPFRRLAPNSTVFSRTKIQAIALTCVDTQNFLDAPVFFLYENFLQQRTKHFMFAQESTEGFNQ</sequence>